<organism evidence="1 2">
    <name type="scientific">Rhodoferax lithotrophicus</name>
    <dbReference type="NCBI Taxonomy" id="2798804"/>
    <lineage>
        <taxon>Bacteria</taxon>
        <taxon>Pseudomonadati</taxon>
        <taxon>Pseudomonadota</taxon>
        <taxon>Betaproteobacteria</taxon>
        <taxon>Burkholderiales</taxon>
        <taxon>Comamonadaceae</taxon>
        <taxon>Rhodoferax</taxon>
    </lineage>
</organism>
<dbReference type="Proteomes" id="UP000824366">
    <property type="component" value="Chromosome"/>
</dbReference>
<reference evidence="1 2" key="1">
    <citation type="journal article" date="2021" name="Microbiol. Spectr.">
        <title>A Single Bacterium Capable of Oxidation and Reduction of Iron at Circumneutral pH.</title>
        <authorList>
            <person name="Kato S."/>
            <person name="Ohkuma M."/>
        </authorList>
    </citation>
    <scope>NUCLEOTIDE SEQUENCE [LARGE SCALE GENOMIC DNA]</scope>
    <source>
        <strain evidence="1 2">MIZ03</strain>
    </source>
</reference>
<dbReference type="EMBL" id="AP024238">
    <property type="protein sequence ID" value="BCO26442.1"/>
    <property type="molecule type" value="Genomic_DNA"/>
</dbReference>
<protein>
    <recommendedName>
        <fullName evidence="3">Toxin-antitoxin system HicB family antitoxin</fullName>
    </recommendedName>
</protein>
<evidence type="ECO:0000313" key="2">
    <source>
        <dbReference type="Proteomes" id="UP000824366"/>
    </source>
</evidence>
<sequence length="71" mass="7672">MKTCTSMAKHDQVSMNQFIASVVAEKVSALATEQYLNERAARASADKFKAALAQVPDIDAAAFDQRLPATQ</sequence>
<accession>A0ABM7MJS9</accession>
<name>A0ABM7MJS9_9BURK</name>
<proteinExistence type="predicted"/>
<keyword evidence="2" id="KW-1185">Reference proteome</keyword>
<gene>
    <name evidence="1" type="ORF">MIZ03_1324</name>
</gene>
<evidence type="ECO:0008006" key="3">
    <source>
        <dbReference type="Google" id="ProtNLM"/>
    </source>
</evidence>
<evidence type="ECO:0000313" key="1">
    <source>
        <dbReference type="EMBL" id="BCO26442.1"/>
    </source>
</evidence>